<dbReference type="AlphaFoldDB" id="A0A5J4VJ90"/>
<evidence type="ECO:0000313" key="2">
    <source>
        <dbReference type="EMBL" id="KAA6382638.1"/>
    </source>
</evidence>
<proteinExistence type="predicted"/>
<dbReference type="SUPFAM" id="SSF49899">
    <property type="entry name" value="Concanavalin A-like lectins/glucanases"/>
    <property type="match status" value="1"/>
</dbReference>
<name>A0A5J4VJ90_9EUKA</name>
<reference evidence="2 3" key="1">
    <citation type="submission" date="2019-03" db="EMBL/GenBank/DDBJ databases">
        <title>Single cell metagenomics reveals metabolic interactions within the superorganism composed of flagellate Streblomastix strix and complex community of Bacteroidetes bacteria on its surface.</title>
        <authorList>
            <person name="Treitli S.C."/>
            <person name="Kolisko M."/>
            <person name="Husnik F."/>
            <person name="Keeling P."/>
            <person name="Hampl V."/>
        </authorList>
    </citation>
    <scope>NUCLEOTIDE SEQUENCE [LARGE SCALE GENOMIC DNA]</scope>
    <source>
        <strain evidence="2">ST1C</strain>
    </source>
</reference>
<organism evidence="2 3">
    <name type="scientific">Streblomastix strix</name>
    <dbReference type="NCBI Taxonomy" id="222440"/>
    <lineage>
        <taxon>Eukaryota</taxon>
        <taxon>Metamonada</taxon>
        <taxon>Preaxostyla</taxon>
        <taxon>Oxymonadida</taxon>
        <taxon>Streblomastigidae</taxon>
        <taxon>Streblomastix</taxon>
    </lineage>
</organism>
<dbReference type="InterPro" id="IPR043136">
    <property type="entry name" value="B30.2/SPRY_sf"/>
</dbReference>
<evidence type="ECO:0000259" key="1">
    <source>
        <dbReference type="PROSITE" id="PS50188"/>
    </source>
</evidence>
<accession>A0A5J4VJ90</accession>
<dbReference type="EMBL" id="SNRW01006670">
    <property type="protein sequence ID" value="KAA6382638.1"/>
    <property type="molecule type" value="Genomic_DNA"/>
</dbReference>
<sequence length="181" mass="20720">MKNPDPDTVILKYVDGIHRKVVLNKTVERAIGINPVITNGIYLFEIIYKNIYNHQGTGIVKASYSIPKQCNPHYKFSLNDNMNIICFDAYAGQIWYKGQETSGNSKYKDGQKIGLQLDMEKGTLHFFIDDIQQPVFVRGINEPVRFFGHIYDGGASFTIVSFRKLYDAAIYTLPNEKVIDW</sequence>
<dbReference type="InterPro" id="IPR013320">
    <property type="entry name" value="ConA-like_dom_sf"/>
</dbReference>
<protein>
    <recommendedName>
        <fullName evidence="1">B30.2/SPRY domain-containing protein</fullName>
    </recommendedName>
</protein>
<dbReference type="OrthoDB" id="2329056at2759"/>
<comment type="caution">
    <text evidence="2">The sequence shown here is derived from an EMBL/GenBank/DDBJ whole genome shotgun (WGS) entry which is preliminary data.</text>
</comment>
<dbReference type="Proteomes" id="UP000324800">
    <property type="component" value="Unassembled WGS sequence"/>
</dbReference>
<dbReference type="PROSITE" id="PS50188">
    <property type="entry name" value="B302_SPRY"/>
    <property type="match status" value="1"/>
</dbReference>
<dbReference type="Gene3D" id="2.60.120.920">
    <property type="match status" value="1"/>
</dbReference>
<gene>
    <name evidence="2" type="ORF">EZS28_021835</name>
</gene>
<evidence type="ECO:0000313" key="3">
    <source>
        <dbReference type="Proteomes" id="UP000324800"/>
    </source>
</evidence>
<feature type="domain" description="B30.2/SPRY" evidence="1">
    <location>
        <begin position="1"/>
        <end position="178"/>
    </location>
</feature>
<dbReference type="InterPro" id="IPR001870">
    <property type="entry name" value="B30.2/SPRY"/>
</dbReference>